<organism evidence="1">
    <name type="scientific">mine drainage metagenome</name>
    <dbReference type="NCBI Taxonomy" id="410659"/>
    <lineage>
        <taxon>unclassified sequences</taxon>
        <taxon>metagenomes</taxon>
        <taxon>ecological metagenomes</taxon>
    </lineage>
</organism>
<name>A0A1J5S898_9ZZZZ</name>
<accession>A0A1J5S898</accession>
<evidence type="ECO:0000313" key="1">
    <source>
        <dbReference type="EMBL" id="OIR04362.1"/>
    </source>
</evidence>
<reference evidence="1" key="1">
    <citation type="submission" date="2016-10" db="EMBL/GenBank/DDBJ databases">
        <title>Sequence of Gallionella enrichment culture.</title>
        <authorList>
            <person name="Poehlein A."/>
            <person name="Muehling M."/>
            <person name="Daniel R."/>
        </authorList>
    </citation>
    <scope>NUCLEOTIDE SEQUENCE</scope>
</reference>
<gene>
    <name evidence="1" type="ORF">GALL_135620</name>
</gene>
<dbReference type="EMBL" id="MLJW01000058">
    <property type="protein sequence ID" value="OIR04362.1"/>
    <property type="molecule type" value="Genomic_DNA"/>
</dbReference>
<sequence length="731" mass="78932">MKPRSFSLFALPLLAFGQTLPPAPSGTDPVHNSPLTDTEFIWFTNPGHLSSTEGDYTRSTISQAELAAALVPADPAVRYANFKPRVGTVLPTDDPKTWNWDRADRAQMQDAYYQLLEPSWNQLPVWTNWVTGYTPDAAAAGGYRATFHKAGDAGGTDPAWRNSVYLHLNFARYLSFGANHVRYVTEDPKVLPWVQHAAYWMAGNDVVTHTPGSSSLFYSDLAYQGCFRSNLDDDYQTVNVSVWTYLVDPGNYYPGHRMSLLNDGATRVAVGSFQVDPVGLDPSWGHNALWIRDPLGAAPALERDPLKTVTVYPSPGYIPCPLLADASVCNPAFEVMFSVTFDGRNAILSDAMSKNLSVSVRRNGLEIPIKDARWSNQTFYFTVNLAWDDRQEPGTAGYYAQLDPSGFGDDQTYVVTYRGIQFATDNVLGPSIDQDPIAYSTRDFSYTFTLFNPEKVVQQYAVTRSKIVGISGRSNIGTGDDIEVAGFQITGSEPLRVALRAQGPGLASQGVKNPASSTQVRLFQIQADGSNPEIGSNRGWRKSPNWRLLQSCLLSPTADNEAALVATLPPGLYTAEVSDPTGVGGVGIAEIYSIDTVSQSQLSGISSRAVVGTGEQALVAGFIITSPMTVMIRAQGPSLEKQGVSNVVRATKLALVRISDMTTLATNSGWKSAAYQNDRFSTDLAGVAPGSADEAAVILHLEPGTYTATVEAADGVPGVGLVEVYQVPDAA</sequence>
<dbReference type="AlphaFoldDB" id="A0A1J5S898"/>
<protein>
    <submittedName>
        <fullName evidence="1">Uncharacterized protein</fullName>
    </submittedName>
</protein>
<comment type="caution">
    <text evidence="1">The sequence shown here is derived from an EMBL/GenBank/DDBJ whole genome shotgun (WGS) entry which is preliminary data.</text>
</comment>
<proteinExistence type="predicted"/>